<feature type="transmembrane region" description="Helical" evidence="5">
    <location>
        <begin position="310"/>
        <end position="328"/>
    </location>
</feature>
<dbReference type="eggNOG" id="COG2244">
    <property type="taxonomic scope" value="Bacteria"/>
</dbReference>
<accession>I4VV04</accession>
<feature type="transmembrane region" description="Helical" evidence="5">
    <location>
        <begin position="161"/>
        <end position="180"/>
    </location>
</feature>
<dbReference type="InterPro" id="IPR002797">
    <property type="entry name" value="Polysacc_synth"/>
</dbReference>
<proteinExistence type="predicted"/>
<comment type="caution">
    <text evidence="6">The sequence shown here is derived from an EMBL/GenBank/DDBJ whole genome shotgun (WGS) entry which is preliminary data.</text>
</comment>
<feature type="transmembrane region" description="Helical" evidence="5">
    <location>
        <begin position="266"/>
        <end position="289"/>
    </location>
</feature>
<evidence type="ECO:0000256" key="3">
    <source>
        <dbReference type="ARBA" id="ARBA00022989"/>
    </source>
</evidence>
<evidence type="ECO:0000256" key="1">
    <source>
        <dbReference type="ARBA" id="ARBA00004141"/>
    </source>
</evidence>
<dbReference type="OrthoDB" id="103403at2"/>
<name>I4VV04_9GAMM</name>
<evidence type="ECO:0000256" key="2">
    <source>
        <dbReference type="ARBA" id="ARBA00022692"/>
    </source>
</evidence>
<feature type="transmembrane region" description="Helical" evidence="5">
    <location>
        <begin position="104"/>
        <end position="122"/>
    </location>
</feature>
<feature type="transmembrane region" description="Helical" evidence="5">
    <location>
        <begin position="237"/>
        <end position="260"/>
    </location>
</feature>
<gene>
    <name evidence="6" type="ORF">UU7_14415</name>
</gene>
<dbReference type="EMBL" id="AJXT01000046">
    <property type="protein sequence ID" value="EIL91045.1"/>
    <property type="molecule type" value="Genomic_DNA"/>
</dbReference>
<dbReference type="RefSeq" id="WP_007809513.1">
    <property type="nucleotide sequence ID" value="NZ_AJXT01000046.1"/>
</dbReference>
<feature type="transmembrane region" description="Helical" evidence="5">
    <location>
        <begin position="27"/>
        <end position="49"/>
    </location>
</feature>
<feature type="transmembrane region" description="Helical" evidence="5">
    <location>
        <begin position="128"/>
        <end position="149"/>
    </location>
</feature>
<evidence type="ECO:0000313" key="7">
    <source>
        <dbReference type="Proteomes" id="UP000003226"/>
    </source>
</evidence>
<dbReference type="Pfam" id="PF01943">
    <property type="entry name" value="Polysacc_synt"/>
    <property type="match status" value="1"/>
</dbReference>
<dbReference type="Proteomes" id="UP000003226">
    <property type="component" value="Unassembled WGS sequence"/>
</dbReference>
<feature type="transmembrane region" description="Helical" evidence="5">
    <location>
        <begin position="61"/>
        <end position="83"/>
    </location>
</feature>
<keyword evidence="4 5" id="KW-0472">Membrane</keyword>
<feature type="transmembrane region" description="Helical" evidence="5">
    <location>
        <begin position="348"/>
        <end position="370"/>
    </location>
</feature>
<sequence length="445" mass="47429">MSALKIPLRVVNSTLRLLPSTNILRQAGWLAVAKIVQGVASIAATLAVARHLGPAEFGLLSLASAIALFVGSAASLGLEQIATRELSTADPFRHPPMLSVLRRMRVIGALLGCTVLLAITLTPNARGYGVSSLLLILCLLPFAQVGDLAEWRLIAAGRSRRVAFATALSSPLAALARLAFALTDAGVAVFTWLLVGEWALRSLLLALSSRDRNLIAPESEPILLASALPLLRDSLPLLLSGIAVFVYMRIDQFMIAALLGPREVGLYSAIVALAEVPLVLPALLLRAALPILTRQSEADPFLRDQTLTSLMRNGFYLHLVIALIAAAFAKPLVELLYGPTFAASAQALGILVLAAPFVALGVLSSSWLVLERRTGHALRRTMVGAVLNVVLNLFFIPRFGVAGAAAATLAAQVTATYLIDAFHPQTRALFHMKNRALFPRFRSGT</sequence>
<dbReference type="AlphaFoldDB" id="I4VV04"/>
<dbReference type="GO" id="GO:0016020">
    <property type="term" value="C:membrane"/>
    <property type="evidence" value="ECO:0007669"/>
    <property type="project" value="UniProtKB-SubCell"/>
</dbReference>
<evidence type="ECO:0000256" key="5">
    <source>
        <dbReference type="SAM" id="Phobius"/>
    </source>
</evidence>
<organism evidence="6 7">
    <name type="scientific">Rhodanobacter spathiphylli B39</name>
    <dbReference type="NCBI Taxonomy" id="1163407"/>
    <lineage>
        <taxon>Bacteria</taxon>
        <taxon>Pseudomonadati</taxon>
        <taxon>Pseudomonadota</taxon>
        <taxon>Gammaproteobacteria</taxon>
        <taxon>Lysobacterales</taxon>
        <taxon>Rhodanobacteraceae</taxon>
        <taxon>Rhodanobacter</taxon>
    </lineage>
</organism>
<comment type="subcellular location">
    <subcellularLocation>
        <location evidence="1">Membrane</location>
        <topology evidence="1">Multi-pass membrane protein</topology>
    </subcellularLocation>
</comment>
<keyword evidence="3 5" id="KW-1133">Transmembrane helix</keyword>
<protein>
    <submittedName>
        <fullName evidence="6">Polysaccharide biosynthesis protein</fullName>
    </submittedName>
</protein>
<feature type="transmembrane region" description="Helical" evidence="5">
    <location>
        <begin position="186"/>
        <end position="207"/>
    </location>
</feature>
<evidence type="ECO:0000256" key="4">
    <source>
        <dbReference type="ARBA" id="ARBA00023136"/>
    </source>
</evidence>
<dbReference type="PATRIC" id="fig|1163407.3.peg.2901"/>
<evidence type="ECO:0000313" key="6">
    <source>
        <dbReference type="EMBL" id="EIL91045.1"/>
    </source>
</evidence>
<keyword evidence="7" id="KW-1185">Reference proteome</keyword>
<dbReference type="STRING" id="1163407.UU7_14415"/>
<reference evidence="6 7" key="1">
    <citation type="journal article" date="2012" name="J. Bacteriol.">
        <title>Genome sequences for six rhodanobacter strains, isolated from soils and the terrestrial subsurface, with variable denitrification capabilities.</title>
        <authorList>
            <person name="Kostka J.E."/>
            <person name="Green S.J."/>
            <person name="Rishishwar L."/>
            <person name="Prakash O."/>
            <person name="Katz L.S."/>
            <person name="Marino-Ramirez L."/>
            <person name="Jordan I.K."/>
            <person name="Munk C."/>
            <person name="Ivanova N."/>
            <person name="Mikhailova N."/>
            <person name="Watson D.B."/>
            <person name="Brown S.D."/>
            <person name="Palumbo A.V."/>
            <person name="Brooks S.C."/>
        </authorList>
    </citation>
    <scope>NUCLEOTIDE SEQUENCE [LARGE SCALE GENOMIC DNA]</scope>
    <source>
        <strain evidence="6 7">B39</strain>
    </source>
</reference>
<dbReference type="PANTHER" id="PTHR43424">
    <property type="entry name" value="LOCUS PUTATIVE PROTEIN 1-RELATED"/>
    <property type="match status" value="1"/>
</dbReference>
<dbReference type="PANTHER" id="PTHR43424:SF1">
    <property type="entry name" value="LOCUS PUTATIVE PROTEIN 1-RELATED"/>
    <property type="match status" value="1"/>
</dbReference>
<keyword evidence="2 5" id="KW-0812">Transmembrane</keyword>
<dbReference type="InterPro" id="IPR052556">
    <property type="entry name" value="PolySynth_Transporter"/>
</dbReference>